<dbReference type="EMBL" id="MN739748">
    <property type="protein sequence ID" value="QHT24724.1"/>
    <property type="molecule type" value="Genomic_DNA"/>
</dbReference>
<sequence length="334" mass="38417">MRNASQQHTYYPNQYFNFSLNRRKQRIHQPVSPILNRSTHNNKKSILKTHSGTNVKNMNVKNIHIHINVDSNIGWDIAEKNIAELKFGNVGFSYAKPEEEQEYQDVILNSWDLVHKNVKEWKFGNIGFAHAKFEKKMNGTPWTYTPRTVFLKHHVARTTTYPGGTTMAICENNTLLTQDPLNIVTSTNPDGTTFTNGLPDGTRVVTYPNGVITKFYQDGSNEIYDPNDDTKTITYQLGIVIKKYLLEQNIEITMPDKTIITIKCDNTVIISGTDATISYYFNGKVELKVNKIITRFYPEGFIEIIENGIVSKHDSNQDVFPVYPYQLVQFFRNF</sequence>
<protein>
    <submittedName>
        <fullName evidence="1">Uncharacterized protein</fullName>
    </submittedName>
</protein>
<accession>A0A6C0E6P3</accession>
<proteinExistence type="predicted"/>
<name>A0A6C0E6P3_9ZZZZ</name>
<reference evidence="1" key="1">
    <citation type="journal article" date="2020" name="Nature">
        <title>Giant virus diversity and host interactions through global metagenomics.</title>
        <authorList>
            <person name="Schulz F."/>
            <person name="Roux S."/>
            <person name="Paez-Espino D."/>
            <person name="Jungbluth S."/>
            <person name="Walsh D.A."/>
            <person name="Denef V.J."/>
            <person name="McMahon K.D."/>
            <person name="Konstantinidis K.T."/>
            <person name="Eloe-Fadrosh E.A."/>
            <person name="Kyrpides N.C."/>
            <person name="Woyke T."/>
        </authorList>
    </citation>
    <scope>NUCLEOTIDE SEQUENCE</scope>
    <source>
        <strain evidence="1">GVMAG-M-3300023179-150</strain>
    </source>
</reference>
<dbReference type="AlphaFoldDB" id="A0A6C0E6P3"/>
<organism evidence="1">
    <name type="scientific">viral metagenome</name>
    <dbReference type="NCBI Taxonomy" id="1070528"/>
    <lineage>
        <taxon>unclassified sequences</taxon>
        <taxon>metagenomes</taxon>
        <taxon>organismal metagenomes</taxon>
    </lineage>
</organism>
<dbReference type="InterPro" id="IPR047002">
    <property type="entry name" value="Tcp10_C_sf"/>
</dbReference>
<evidence type="ECO:0000313" key="1">
    <source>
        <dbReference type="EMBL" id="QHT24724.1"/>
    </source>
</evidence>
<dbReference type="Gene3D" id="2.60.450.20">
    <property type="match status" value="1"/>
</dbReference>